<dbReference type="InterPro" id="IPR019734">
    <property type="entry name" value="TPR_rpt"/>
</dbReference>
<dbReference type="RefSeq" id="XP_018139296.1">
    <property type="nucleotide sequence ID" value="XM_018292365.1"/>
</dbReference>
<dbReference type="PANTHER" id="PTHR46082">
    <property type="entry name" value="ATP/GTP-BINDING PROTEIN-RELATED"/>
    <property type="match status" value="1"/>
</dbReference>
<dbReference type="GO" id="GO:0003824">
    <property type="term" value="F:catalytic activity"/>
    <property type="evidence" value="ECO:0007669"/>
    <property type="project" value="InterPro"/>
</dbReference>
<comment type="caution">
    <text evidence="3">The sequence shown here is derived from an EMBL/GenBank/DDBJ whole genome shotgun (WGS) entry which is preliminary data.</text>
</comment>
<dbReference type="KEGG" id="pchm:VFPPC_14597"/>
<sequence length="1007" mass="113747">MAETPKLDDYTIVLFCPLVIEHRAARLILDEVHNGVPERSPGQTVLYTLGKIASHNVAIAGYPAGEVGIGISGSMVSEALRDFPNLEAGILVGIAAGIPSPTRDIRLGDVAVAVPDGDRPGVIGYDLVKVGDEEVRIKQWQNSTHSLFRSVITGIQVREGSPGLNFTRHLSSESAEFQRPGPLPTSSEFPTSTIRHQPRAHYGTILSGNSVIKNKRRRDELRDQYNGIAIEMEAAGMMTRLPVAVIRGISDFADANKNDEWHAYAAATAAAYAKEVIIGLGPRKLITDTTSVISSNVNSLLSLTLPEQCSFVGREAEMAKLEEWVGFSPVQQSQKSIVALWGFSGVGKSQLASAFVKRQRDKSLDYDIFWLRGDTKESFGQSIVSLLKASTSSVDASSEPLGDHQEQRTVLINSFFTELKKRSRSRWLLVVDDMSSDTAMQQYVHGCISSLPHGSVILITRSAEVAARYHRRIEVKGLPETDAITMFSRETDEKFLGCDEDVLELSMLLNCHPLSLKLAASAIMFYPFSISEYISRWKMRRLDESLPMDKTVLRSFEISFEELDRFNPLATKLLTLFAFLDHRDMWYDLCLAATDEDADGDDYPDWLLQIMSEGNFHDYYLPMRNLSFVEAKPGSDHEYTYELHPAIHDYARWRVRDSEEEYIRCAISLVAANVPRSTDEDFLEIAKRLEPHADQCKIYMEQDRAGPSLDLVELEKFANLFRQLGRYEESSHLCDGILDILRNEDQPDQSTFHMIAGIENNLGLVYHSQRKYDLALQAFNSSYNRQLQLHTPDQDAAMSTIYNKGRSLLMLGNLDDALQLLHHARQHFTPASSPFLTTTTDENHRLTNRILNDIGEIHLRKNDIDQAEQYFKAAFDSQKQIMPLHPSTFAIRLNMGRICVERLRFETANRIFTFIISTYTEWWGRGHFETMRAIAELADSYLRYGETLRLMNGSGDAELSMAGELWRELLGFYEEMYGKGSDVAALAREKLMRVRMDCVEDLYSEYC</sequence>
<dbReference type="InterPro" id="IPR041664">
    <property type="entry name" value="AAA_16"/>
</dbReference>
<proteinExistence type="predicted"/>
<dbReference type="OrthoDB" id="1658288at2759"/>
<dbReference type="PANTHER" id="PTHR46082:SF11">
    <property type="entry name" value="AAA+ ATPASE DOMAIN-CONTAINING PROTEIN-RELATED"/>
    <property type="match status" value="1"/>
</dbReference>
<organism evidence="3 4">
    <name type="scientific">Pochonia chlamydosporia 170</name>
    <dbReference type="NCBI Taxonomy" id="1380566"/>
    <lineage>
        <taxon>Eukaryota</taxon>
        <taxon>Fungi</taxon>
        <taxon>Dikarya</taxon>
        <taxon>Ascomycota</taxon>
        <taxon>Pezizomycotina</taxon>
        <taxon>Sordariomycetes</taxon>
        <taxon>Hypocreomycetidae</taxon>
        <taxon>Hypocreales</taxon>
        <taxon>Clavicipitaceae</taxon>
        <taxon>Pochonia</taxon>
    </lineage>
</organism>
<dbReference type="EMBL" id="LSBJ02000007">
    <property type="protein sequence ID" value="OAQ61592.1"/>
    <property type="molecule type" value="Genomic_DNA"/>
</dbReference>
<dbReference type="Pfam" id="PF13181">
    <property type="entry name" value="TPR_8"/>
    <property type="match status" value="1"/>
</dbReference>
<feature type="domain" description="Orc1-like AAA ATPase" evidence="2">
    <location>
        <begin position="311"/>
        <end position="435"/>
    </location>
</feature>
<dbReference type="Pfam" id="PF13424">
    <property type="entry name" value="TPR_12"/>
    <property type="match status" value="1"/>
</dbReference>
<dbReference type="PRINTS" id="PR00364">
    <property type="entry name" value="DISEASERSIST"/>
</dbReference>
<dbReference type="InterPro" id="IPR011990">
    <property type="entry name" value="TPR-like_helical_dom_sf"/>
</dbReference>
<dbReference type="Proteomes" id="UP000078397">
    <property type="component" value="Unassembled WGS sequence"/>
</dbReference>
<keyword evidence="4" id="KW-1185">Reference proteome</keyword>
<feature type="domain" description="Nucleoside phosphorylase" evidence="1">
    <location>
        <begin position="25"/>
        <end position="275"/>
    </location>
</feature>
<accession>A0A179F831</accession>
<dbReference type="Gene3D" id="1.25.40.10">
    <property type="entry name" value="Tetratricopeptide repeat domain"/>
    <property type="match status" value="2"/>
</dbReference>
<dbReference type="Gene3D" id="3.40.50.1580">
    <property type="entry name" value="Nucleoside phosphorylase domain"/>
    <property type="match status" value="1"/>
</dbReference>
<dbReference type="InterPro" id="IPR035994">
    <property type="entry name" value="Nucleoside_phosphorylase_sf"/>
</dbReference>
<dbReference type="AlphaFoldDB" id="A0A179F831"/>
<dbReference type="Gene3D" id="3.40.50.300">
    <property type="entry name" value="P-loop containing nucleotide triphosphate hydrolases"/>
    <property type="match status" value="1"/>
</dbReference>
<gene>
    <name evidence="3" type="ORF">VFPPC_14597</name>
</gene>
<evidence type="ECO:0000313" key="3">
    <source>
        <dbReference type="EMBL" id="OAQ61592.1"/>
    </source>
</evidence>
<dbReference type="SMART" id="SM00028">
    <property type="entry name" value="TPR"/>
    <property type="match status" value="3"/>
</dbReference>
<dbReference type="GeneID" id="28856359"/>
<dbReference type="SUPFAM" id="SSF48452">
    <property type="entry name" value="TPR-like"/>
    <property type="match status" value="1"/>
</dbReference>
<protein>
    <submittedName>
        <fullName evidence="3">Tetratricopeptide repeat domain-containing protein</fullName>
    </submittedName>
</protein>
<evidence type="ECO:0000259" key="2">
    <source>
        <dbReference type="Pfam" id="PF13191"/>
    </source>
</evidence>
<evidence type="ECO:0000313" key="4">
    <source>
        <dbReference type="Proteomes" id="UP000078397"/>
    </source>
</evidence>
<dbReference type="InterPro" id="IPR000845">
    <property type="entry name" value="Nucleoside_phosphorylase_d"/>
</dbReference>
<reference evidence="3 4" key="1">
    <citation type="journal article" date="2016" name="PLoS Pathog.">
        <title>Biosynthesis of antibiotic leucinostatins in bio-control fungus Purpureocillium lilacinum and their inhibition on phytophthora revealed by genome mining.</title>
        <authorList>
            <person name="Wang G."/>
            <person name="Liu Z."/>
            <person name="Lin R."/>
            <person name="Li E."/>
            <person name="Mao Z."/>
            <person name="Ling J."/>
            <person name="Yang Y."/>
            <person name="Yin W.B."/>
            <person name="Xie B."/>
        </authorList>
    </citation>
    <scope>NUCLEOTIDE SEQUENCE [LARGE SCALE GENOMIC DNA]</scope>
    <source>
        <strain evidence="3">170</strain>
    </source>
</reference>
<dbReference type="Pfam" id="PF01048">
    <property type="entry name" value="PNP_UDP_1"/>
    <property type="match status" value="1"/>
</dbReference>
<dbReference type="InterPro" id="IPR053137">
    <property type="entry name" value="NLR-like"/>
</dbReference>
<name>A0A179F831_METCM</name>
<dbReference type="InterPro" id="IPR027417">
    <property type="entry name" value="P-loop_NTPase"/>
</dbReference>
<evidence type="ECO:0000259" key="1">
    <source>
        <dbReference type="Pfam" id="PF01048"/>
    </source>
</evidence>
<dbReference type="SUPFAM" id="SSF53167">
    <property type="entry name" value="Purine and uridine phosphorylases"/>
    <property type="match status" value="1"/>
</dbReference>
<dbReference type="SUPFAM" id="SSF52540">
    <property type="entry name" value="P-loop containing nucleoside triphosphate hydrolases"/>
    <property type="match status" value="1"/>
</dbReference>
<dbReference type="GO" id="GO:0009116">
    <property type="term" value="P:nucleoside metabolic process"/>
    <property type="evidence" value="ECO:0007669"/>
    <property type="project" value="InterPro"/>
</dbReference>
<dbReference type="Pfam" id="PF13191">
    <property type="entry name" value="AAA_16"/>
    <property type="match status" value="1"/>
</dbReference>